<sequence>MPPFRTRETPFTPNDLLSLESNLVEGCTISLYEPSDSATWLESNWDNSSCVAVRNKYGDPIPCMLSAEESAFAIFAPSSNEEVAYMALSLANVSGFSVIVHPVHHNPALTLLCVNHIRLGGYTENNLMNNNRSHSQEAEDEFSAFEQTADGNEDGEGNDDALAQTGFSIDSTEPPEAHGAAKFEGGADGGGGGDGGGPTMTGDEWESPLHRTRVKLDLRISDARAFAVTVGCSFKFKINRNTDIPINLADLTQPLSQPEVISLVDLALETRPREVHMDRSYANFGFISHRQESISQRKFLHRGFEHPEKIYKYGKQQEDQRGVKANLGFSQGSPLLTTALSYNRNNNTTLEAVDNKVLPRCHLVYEIGDEWDENSKSYSSYNIAYQLQRPEFETVHREPVEVRVGMGINLHPPVIQPLPKISFVVRKQVLIWVADPTSKAKIRGILVLMTNYHDNIESPNAVYISEKQQVNLGASAGHLLSAKDQQGSSGIISLSLAEVEKSGRPGTKIPPHEYLARGWDANNEEWRSVLWPVLDKDFRATDVEGTLPVWNLQCPRRAVQPGSWNQTTNRSAP</sequence>
<feature type="compositionally biased region" description="Gly residues" evidence="1">
    <location>
        <begin position="186"/>
        <end position="199"/>
    </location>
</feature>
<evidence type="ECO:0000313" key="2">
    <source>
        <dbReference type="EMBL" id="KAK7052523.1"/>
    </source>
</evidence>
<dbReference type="EMBL" id="JAWWNJ010000007">
    <property type="protein sequence ID" value="KAK7052523.1"/>
    <property type="molecule type" value="Genomic_DNA"/>
</dbReference>
<evidence type="ECO:0000313" key="3">
    <source>
        <dbReference type="Proteomes" id="UP001362999"/>
    </source>
</evidence>
<name>A0AAW0DMX5_9AGAR</name>
<accession>A0AAW0DMX5</accession>
<protein>
    <submittedName>
        <fullName evidence="2">Uncharacterized protein</fullName>
    </submittedName>
</protein>
<feature type="region of interest" description="Disordered" evidence="1">
    <location>
        <begin position="128"/>
        <end position="207"/>
    </location>
</feature>
<dbReference type="AlphaFoldDB" id="A0AAW0DMX5"/>
<reference evidence="2 3" key="1">
    <citation type="journal article" date="2024" name="J Genomics">
        <title>Draft genome sequencing and assembly of Favolaschia claudopus CIRM-BRFM 2984 isolated from oak limbs.</title>
        <authorList>
            <person name="Navarro D."/>
            <person name="Drula E."/>
            <person name="Chaduli D."/>
            <person name="Cazenave R."/>
            <person name="Ahrendt S."/>
            <person name="Wang J."/>
            <person name="Lipzen A."/>
            <person name="Daum C."/>
            <person name="Barry K."/>
            <person name="Grigoriev I.V."/>
            <person name="Favel A."/>
            <person name="Rosso M.N."/>
            <person name="Martin F."/>
        </authorList>
    </citation>
    <scope>NUCLEOTIDE SEQUENCE [LARGE SCALE GENOMIC DNA]</scope>
    <source>
        <strain evidence="2 3">CIRM-BRFM 2984</strain>
    </source>
</reference>
<organism evidence="2 3">
    <name type="scientific">Favolaschia claudopus</name>
    <dbReference type="NCBI Taxonomy" id="2862362"/>
    <lineage>
        <taxon>Eukaryota</taxon>
        <taxon>Fungi</taxon>
        <taxon>Dikarya</taxon>
        <taxon>Basidiomycota</taxon>
        <taxon>Agaricomycotina</taxon>
        <taxon>Agaricomycetes</taxon>
        <taxon>Agaricomycetidae</taxon>
        <taxon>Agaricales</taxon>
        <taxon>Marasmiineae</taxon>
        <taxon>Mycenaceae</taxon>
        <taxon>Favolaschia</taxon>
    </lineage>
</organism>
<comment type="caution">
    <text evidence="2">The sequence shown here is derived from an EMBL/GenBank/DDBJ whole genome shotgun (WGS) entry which is preliminary data.</text>
</comment>
<proteinExistence type="predicted"/>
<gene>
    <name evidence="2" type="ORF">R3P38DRAFT_2501646</name>
</gene>
<keyword evidence="3" id="KW-1185">Reference proteome</keyword>
<evidence type="ECO:0000256" key="1">
    <source>
        <dbReference type="SAM" id="MobiDB-lite"/>
    </source>
</evidence>
<dbReference type="Proteomes" id="UP001362999">
    <property type="component" value="Unassembled WGS sequence"/>
</dbReference>